<keyword evidence="5" id="KW-1185">Reference proteome</keyword>
<sequence length="342" mass="36232">MVRKVFLILFMIVVVIAATLAALALITQAGVLVLNRMHSAAGKIIGVAGARIHVVDIGPRDSDVPPVVMIHGASSNLETMRLPVGDMLAKNRRVILIDRPGHGWSSRDRLSDSTPSVQARMIEEALGKLGVTGAVLVVHSWAGSLGSLMALNYPQRVAGLVMLAPVAYPWPGGVGAYNKVVTTPVIGPLLAYTITLPLGLALVRPGTRSVFLPQAMPLDYVRAAAIALVLRPREFLANARDLVMLKAAVAGQAPRYAAIKVPTVVIHGDADETVSLDIHSRPFAAAVPGANLIVLPGVGHMVQNAVPGLVVREIEQMAAAPQRLVGRPEPTGEHQRPMRQLP</sequence>
<feature type="region of interest" description="Disordered" evidence="1">
    <location>
        <begin position="321"/>
        <end position="342"/>
    </location>
</feature>
<dbReference type="PANTHER" id="PTHR43798:SF33">
    <property type="entry name" value="HYDROLASE, PUTATIVE (AFU_ORTHOLOGUE AFUA_2G14860)-RELATED"/>
    <property type="match status" value="1"/>
</dbReference>
<dbReference type="SUPFAM" id="SSF53474">
    <property type="entry name" value="alpha/beta-Hydrolases"/>
    <property type="match status" value="1"/>
</dbReference>
<evidence type="ECO:0000313" key="5">
    <source>
        <dbReference type="Proteomes" id="UP000001953"/>
    </source>
</evidence>
<dbReference type="PRINTS" id="PR00111">
    <property type="entry name" value="ABHYDROLASE"/>
</dbReference>
<dbReference type="GO" id="GO:0016787">
    <property type="term" value="F:hydrolase activity"/>
    <property type="evidence" value="ECO:0007669"/>
    <property type="project" value="UniProtKB-KW"/>
</dbReference>
<keyword evidence="2" id="KW-0472">Membrane</keyword>
<evidence type="ECO:0000256" key="2">
    <source>
        <dbReference type="SAM" id="Phobius"/>
    </source>
</evidence>
<name>Q1QP02_NITHX</name>
<dbReference type="ESTHER" id="nithx-q1qp02">
    <property type="family name" value="6_AlphaBeta_hydrolase"/>
</dbReference>
<dbReference type="STRING" id="323097.Nham_1217"/>
<keyword evidence="2" id="KW-0812">Transmembrane</keyword>
<dbReference type="HOGENOM" id="CLU_020336_13_0_5"/>
<dbReference type="Proteomes" id="UP000001953">
    <property type="component" value="Chromosome"/>
</dbReference>
<feature type="domain" description="AB hydrolase-1" evidence="3">
    <location>
        <begin position="67"/>
        <end position="311"/>
    </location>
</feature>
<accession>Q1QP02</accession>
<evidence type="ECO:0000259" key="3">
    <source>
        <dbReference type="Pfam" id="PF12697"/>
    </source>
</evidence>
<dbReference type="InterPro" id="IPR000639">
    <property type="entry name" value="Epox_hydrolase-like"/>
</dbReference>
<evidence type="ECO:0000256" key="1">
    <source>
        <dbReference type="SAM" id="MobiDB-lite"/>
    </source>
</evidence>
<dbReference type="AlphaFoldDB" id="Q1QP02"/>
<dbReference type="Gene3D" id="3.40.50.1820">
    <property type="entry name" value="alpha/beta hydrolase"/>
    <property type="match status" value="1"/>
</dbReference>
<dbReference type="Pfam" id="PF12697">
    <property type="entry name" value="Abhydrolase_6"/>
    <property type="match status" value="1"/>
</dbReference>
<dbReference type="PANTHER" id="PTHR43798">
    <property type="entry name" value="MONOACYLGLYCEROL LIPASE"/>
    <property type="match status" value="1"/>
</dbReference>
<dbReference type="EMBL" id="CP000319">
    <property type="protein sequence ID" value="ABE62045.1"/>
    <property type="molecule type" value="Genomic_DNA"/>
</dbReference>
<dbReference type="GO" id="GO:0016020">
    <property type="term" value="C:membrane"/>
    <property type="evidence" value="ECO:0007669"/>
    <property type="project" value="TreeGrafter"/>
</dbReference>
<gene>
    <name evidence="4" type="ordered locus">Nham_1217</name>
</gene>
<proteinExistence type="predicted"/>
<keyword evidence="4" id="KW-0378">Hydrolase</keyword>
<dbReference type="eggNOG" id="COG2267">
    <property type="taxonomic scope" value="Bacteria"/>
</dbReference>
<protein>
    <submittedName>
        <fullName evidence="4">Alpha/beta hydrolase fold protein</fullName>
    </submittedName>
</protein>
<dbReference type="PRINTS" id="PR00412">
    <property type="entry name" value="EPOXHYDRLASE"/>
</dbReference>
<reference evidence="4 5" key="1">
    <citation type="submission" date="2006-03" db="EMBL/GenBank/DDBJ databases">
        <title>Complete sequence of chromosome of Nitrobacter hamburgensis X14.</title>
        <authorList>
            <consortium name="US DOE Joint Genome Institute"/>
            <person name="Copeland A."/>
            <person name="Lucas S."/>
            <person name="Lapidus A."/>
            <person name="Barry K."/>
            <person name="Detter J.C."/>
            <person name="Glavina del Rio T."/>
            <person name="Hammon N."/>
            <person name="Israni S."/>
            <person name="Dalin E."/>
            <person name="Tice H."/>
            <person name="Pitluck S."/>
            <person name="Chain P."/>
            <person name="Malfatti S."/>
            <person name="Shin M."/>
            <person name="Vergez L."/>
            <person name="Schmutz J."/>
            <person name="Larimer F."/>
            <person name="Land M."/>
            <person name="Hauser L."/>
            <person name="Kyrpides N."/>
            <person name="Ivanova N."/>
            <person name="Ward B."/>
            <person name="Arp D."/>
            <person name="Klotz M."/>
            <person name="Stein L."/>
            <person name="O'Mullan G."/>
            <person name="Starkenburg S."/>
            <person name="Sayavedra L."/>
            <person name="Poret-Peterson A.T."/>
            <person name="Gentry M.E."/>
            <person name="Bruce D."/>
            <person name="Richardson P."/>
        </authorList>
    </citation>
    <scope>NUCLEOTIDE SEQUENCE [LARGE SCALE GENOMIC DNA]</scope>
    <source>
        <strain evidence="5">DSM 10229 / NCIMB 13809 / X14</strain>
    </source>
</reference>
<keyword evidence="2" id="KW-1133">Transmembrane helix</keyword>
<evidence type="ECO:0000313" key="4">
    <source>
        <dbReference type="EMBL" id="ABE62045.1"/>
    </source>
</evidence>
<feature type="transmembrane region" description="Helical" evidence="2">
    <location>
        <begin position="6"/>
        <end position="34"/>
    </location>
</feature>
<dbReference type="InterPro" id="IPR000073">
    <property type="entry name" value="AB_hydrolase_1"/>
</dbReference>
<dbReference type="InterPro" id="IPR029058">
    <property type="entry name" value="AB_hydrolase_fold"/>
</dbReference>
<organism evidence="4 5">
    <name type="scientific">Nitrobacter hamburgensis (strain DSM 10229 / NCIMB 13809 / X14)</name>
    <dbReference type="NCBI Taxonomy" id="323097"/>
    <lineage>
        <taxon>Bacteria</taxon>
        <taxon>Pseudomonadati</taxon>
        <taxon>Pseudomonadota</taxon>
        <taxon>Alphaproteobacteria</taxon>
        <taxon>Hyphomicrobiales</taxon>
        <taxon>Nitrobacteraceae</taxon>
        <taxon>Nitrobacter</taxon>
    </lineage>
</organism>
<dbReference type="KEGG" id="nha:Nham_1217"/>
<dbReference type="InterPro" id="IPR050266">
    <property type="entry name" value="AB_hydrolase_sf"/>
</dbReference>